<accession>A0A822Y9S0</accession>
<organism evidence="1 2">
    <name type="scientific">Nelumbo nucifera</name>
    <name type="common">Sacred lotus</name>
    <dbReference type="NCBI Taxonomy" id="4432"/>
    <lineage>
        <taxon>Eukaryota</taxon>
        <taxon>Viridiplantae</taxon>
        <taxon>Streptophyta</taxon>
        <taxon>Embryophyta</taxon>
        <taxon>Tracheophyta</taxon>
        <taxon>Spermatophyta</taxon>
        <taxon>Magnoliopsida</taxon>
        <taxon>Proteales</taxon>
        <taxon>Nelumbonaceae</taxon>
        <taxon>Nelumbo</taxon>
    </lineage>
</organism>
<evidence type="ECO:0000313" key="2">
    <source>
        <dbReference type="Proteomes" id="UP000607653"/>
    </source>
</evidence>
<protein>
    <submittedName>
        <fullName evidence="1">Uncharacterized protein</fullName>
    </submittedName>
</protein>
<comment type="caution">
    <text evidence="1">The sequence shown here is derived from an EMBL/GenBank/DDBJ whole genome shotgun (WGS) entry which is preliminary data.</text>
</comment>
<dbReference type="AlphaFoldDB" id="A0A822Y9S0"/>
<dbReference type="Proteomes" id="UP000607653">
    <property type="component" value="Unassembled WGS sequence"/>
</dbReference>
<name>A0A822Y9S0_NELNU</name>
<proteinExistence type="predicted"/>
<dbReference type="EMBL" id="DUZY01000002">
    <property type="protein sequence ID" value="DAD26328.1"/>
    <property type="molecule type" value="Genomic_DNA"/>
</dbReference>
<reference evidence="1 2" key="1">
    <citation type="journal article" date="2020" name="Mol. Biol. Evol.">
        <title>Distinct Expression and Methylation Patterns for Genes with Different Fates following a Single Whole-Genome Duplication in Flowering Plants.</title>
        <authorList>
            <person name="Shi T."/>
            <person name="Rahmani R.S."/>
            <person name="Gugger P.F."/>
            <person name="Wang M."/>
            <person name="Li H."/>
            <person name="Zhang Y."/>
            <person name="Li Z."/>
            <person name="Wang Q."/>
            <person name="Van de Peer Y."/>
            <person name="Marchal K."/>
            <person name="Chen J."/>
        </authorList>
    </citation>
    <scope>NUCLEOTIDE SEQUENCE [LARGE SCALE GENOMIC DNA]</scope>
    <source>
        <tissue evidence="1">Leaf</tissue>
    </source>
</reference>
<evidence type="ECO:0000313" key="1">
    <source>
        <dbReference type="EMBL" id="DAD26328.1"/>
    </source>
</evidence>
<gene>
    <name evidence="1" type="ORF">HUJ06_027796</name>
</gene>
<keyword evidence="2" id="KW-1185">Reference proteome</keyword>
<sequence length="89" mass="9965">MLRTICEQQSPPPAEMSTRRELALLGEEASLQHLWRISGQRIRSLTRFIIYMARSVCTTVSIRESVCFSGPRSSKSLASVSMQGNFICA</sequence>